<comment type="similarity">
    <text evidence="3">Belongs to the UPRTase family.</text>
</comment>
<evidence type="ECO:0000256" key="1">
    <source>
        <dbReference type="ARBA" id="ARBA00001946"/>
    </source>
</evidence>
<evidence type="ECO:0000256" key="8">
    <source>
        <dbReference type="ARBA" id="ARBA00022741"/>
    </source>
</evidence>
<evidence type="ECO:0000256" key="2">
    <source>
        <dbReference type="ARBA" id="ARBA00005180"/>
    </source>
</evidence>
<dbReference type="InterPro" id="IPR050054">
    <property type="entry name" value="UPRTase/APRTase"/>
</dbReference>
<evidence type="ECO:0000256" key="7">
    <source>
        <dbReference type="ARBA" id="ARBA00022679"/>
    </source>
</evidence>
<dbReference type="NCBIfam" id="NF001097">
    <property type="entry name" value="PRK00129.1"/>
    <property type="match status" value="1"/>
</dbReference>
<accession>A0A524RNL9</accession>
<dbReference type="CDD" id="cd06223">
    <property type="entry name" value="PRTases_typeI"/>
    <property type="match status" value="1"/>
</dbReference>
<dbReference type="GO" id="GO:0044206">
    <property type="term" value="P:UMP salvage"/>
    <property type="evidence" value="ECO:0007669"/>
    <property type="project" value="UniProtKB-UniPathway"/>
</dbReference>
<evidence type="ECO:0000313" key="13">
    <source>
        <dbReference type="Proteomes" id="UP000317990"/>
    </source>
</evidence>
<evidence type="ECO:0000313" key="12">
    <source>
        <dbReference type="EMBL" id="TGG92647.1"/>
    </source>
</evidence>
<comment type="caution">
    <text evidence="12">The sequence shown here is derived from an EMBL/GenBank/DDBJ whole genome shotgun (WGS) entry which is preliminary data.</text>
</comment>
<evidence type="ECO:0000259" key="11">
    <source>
        <dbReference type="Pfam" id="PF14681"/>
    </source>
</evidence>
<dbReference type="EMBL" id="SRMO01000059">
    <property type="protein sequence ID" value="TGG92647.1"/>
    <property type="molecule type" value="Genomic_DNA"/>
</dbReference>
<proteinExistence type="inferred from homology"/>
<dbReference type="InterPro" id="IPR029057">
    <property type="entry name" value="PRTase-like"/>
</dbReference>
<dbReference type="AlphaFoldDB" id="A0A524RNL9"/>
<dbReference type="GO" id="GO:0005525">
    <property type="term" value="F:GTP binding"/>
    <property type="evidence" value="ECO:0007669"/>
    <property type="project" value="UniProtKB-KW"/>
</dbReference>
<dbReference type="GO" id="GO:0006223">
    <property type="term" value="P:uracil salvage"/>
    <property type="evidence" value="ECO:0007669"/>
    <property type="project" value="InterPro"/>
</dbReference>
<name>A0A524RNL9_9CHRO</name>
<dbReference type="EC" id="2.4.2.9" evidence="4 10"/>
<dbReference type="InterPro" id="IPR000836">
    <property type="entry name" value="PRTase_dom"/>
</dbReference>
<dbReference type="SUPFAM" id="SSF53271">
    <property type="entry name" value="PRTase-like"/>
    <property type="match status" value="1"/>
</dbReference>
<keyword evidence="6 12" id="KW-0328">Glycosyltransferase</keyword>
<evidence type="ECO:0000256" key="5">
    <source>
        <dbReference type="ARBA" id="ARBA00022533"/>
    </source>
</evidence>
<evidence type="ECO:0000256" key="4">
    <source>
        <dbReference type="ARBA" id="ARBA00011894"/>
    </source>
</evidence>
<dbReference type="InterPro" id="IPR005765">
    <property type="entry name" value="UPRT"/>
</dbReference>
<evidence type="ECO:0000256" key="9">
    <source>
        <dbReference type="ARBA" id="ARBA00023134"/>
    </source>
</evidence>
<dbReference type="Proteomes" id="UP000317990">
    <property type="component" value="Unassembled WGS sequence"/>
</dbReference>
<dbReference type="PANTHER" id="PTHR32315:SF4">
    <property type="entry name" value="URACIL PHOSPHORIBOSYLTRANSFERASE, CHLOROPLASTIC"/>
    <property type="match status" value="1"/>
</dbReference>
<evidence type="ECO:0000256" key="3">
    <source>
        <dbReference type="ARBA" id="ARBA00009516"/>
    </source>
</evidence>
<evidence type="ECO:0000256" key="10">
    <source>
        <dbReference type="NCBIfam" id="TIGR01091"/>
    </source>
</evidence>
<feature type="domain" description="Phosphoribosyltransferase" evidence="11">
    <location>
        <begin position="9"/>
        <end position="216"/>
    </location>
</feature>
<dbReference type="Pfam" id="PF14681">
    <property type="entry name" value="UPRTase"/>
    <property type="match status" value="1"/>
</dbReference>
<dbReference type="GO" id="GO:0004845">
    <property type="term" value="F:uracil phosphoribosyltransferase activity"/>
    <property type="evidence" value="ECO:0007669"/>
    <property type="project" value="UniProtKB-UniRule"/>
</dbReference>
<reference evidence="12 13" key="1">
    <citation type="journal article" date="2019" name="mSystems">
        <title>Life at home and on the roam: Genomic adaptions reflect the dual lifestyle of an intracellular, facultative symbiont.</title>
        <authorList>
            <person name="Burgsdorf I."/>
        </authorList>
    </citation>
    <scope>NUCLEOTIDE SEQUENCE [LARGE SCALE GENOMIC DNA]</scope>
    <source>
        <strain evidence="12">277cV</strain>
    </source>
</reference>
<sequence length="217" mass="23649">MSLSMRVVVPPHPLIAHWLCVARDAETPTPLFRTAITELGRWLTYELLRDWLPHRPASVHTPLGDSDGHVIDASVELAVVPILRAGLGLWEGGQAVLPTARVWHVGLRRDEQTSQPHWYLDGLPDVIGERTGVLVYDPMIATGGSLLAVLERLKQKGVAGPRLRVISVLAAAPGLRRLGEAMPDLHLHTACIDEQLNARNFIVPGLGDAGDRFFGTG</sequence>
<keyword evidence="7 12" id="KW-0808">Transferase</keyword>
<keyword evidence="8" id="KW-0547">Nucleotide-binding</keyword>
<dbReference type="Gene3D" id="3.40.50.2020">
    <property type="match status" value="1"/>
</dbReference>
<evidence type="ECO:0000256" key="6">
    <source>
        <dbReference type="ARBA" id="ARBA00022676"/>
    </source>
</evidence>
<dbReference type="UniPathway" id="UPA00574">
    <property type="reaction ID" value="UER00636"/>
</dbReference>
<keyword evidence="9" id="KW-0342">GTP-binding</keyword>
<organism evidence="12 13">
    <name type="scientific">Aphanocapsa feldmannii 277cV</name>
    <dbReference type="NCBI Taxonomy" id="2507553"/>
    <lineage>
        <taxon>Bacteria</taxon>
        <taxon>Bacillati</taxon>
        <taxon>Cyanobacteriota</taxon>
        <taxon>Cyanophyceae</taxon>
        <taxon>Oscillatoriophycideae</taxon>
        <taxon>Chroococcales</taxon>
        <taxon>Microcystaceae</taxon>
        <taxon>Aphanocapsa</taxon>
    </lineage>
</organism>
<gene>
    <name evidence="12" type="ORF">ERJ67_05425</name>
</gene>
<keyword evidence="5" id="KW-0021">Allosteric enzyme</keyword>
<comment type="pathway">
    <text evidence="2">Pyrimidine metabolism; UMP biosynthesis via salvage pathway; UMP from uracil: step 1/1.</text>
</comment>
<dbReference type="PANTHER" id="PTHR32315">
    <property type="entry name" value="ADENINE PHOSPHORIBOSYLTRANSFERASE"/>
    <property type="match status" value="1"/>
</dbReference>
<protein>
    <recommendedName>
        <fullName evidence="4 10">Uracil phosphoribosyltransferase</fullName>
        <ecNumber evidence="4 10">2.4.2.9</ecNumber>
    </recommendedName>
</protein>
<dbReference type="NCBIfam" id="TIGR01091">
    <property type="entry name" value="upp"/>
    <property type="match status" value="1"/>
</dbReference>
<comment type="cofactor">
    <cofactor evidence="1">
        <name>Mg(2+)</name>
        <dbReference type="ChEBI" id="CHEBI:18420"/>
    </cofactor>
</comment>